<sequence>MMTDVNLEPIPSHGDAMNANILGSLEGDMSSGNNKSSTTVDGARDCQLPPLPYELIETATVAAIVGQQLVLLSDQSQQTVADEASSFDQFVSVLNRKDFSEWFDSLLEAESSLPVLVDFKMPFNNCHMPPTNLSVGC</sequence>
<dbReference type="EMBL" id="LR862147">
    <property type="protein sequence ID" value="CAD1829267.1"/>
    <property type="molecule type" value="Genomic_DNA"/>
</dbReference>
<reference evidence="1" key="1">
    <citation type="submission" date="2020-07" db="EMBL/GenBank/DDBJ databases">
        <authorList>
            <person name="Lin J."/>
        </authorList>
    </citation>
    <scope>NUCLEOTIDE SEQUENCE</scope>
</reference>
<gene>
    <name evidence="1" type="ORF">CB5_LOCUS12478</name>
</gene>
<evidence type="ECO:0000313" key="1">
    <source>
        <dbReference type="EMBL" id="CAD1829267.1"/>
    </source>
</evidence>
<protein>
    <submittedName>
        <fullName evidence="1">Uncharacterized protein</fullName>
    </submittedName>
</protein>
<proteinExistence type="predicted"/>
<organism evidence="1">
    <name type="scientific">Ananas comosus var. bracteatus</name>
    <name type="common">red pineapple</name>
    <dbReference type="NCBI Taxonomy" id="296719"/>
    <lineage>
        <taxon>Eukaryota</taxon>
        <taxon>Viridiplantae</taxon>
        <taxon>Streptophyta</taxon>
        <taxon>Embryophyta</taxon>
        <taxon>Tracheophyta</taxon>
        <taxon>Spermatophyta</taxon>
        <taxon>Magnoliopsida</taxon>
        <taxon>Liliopsida</taxon>
        <taxon>Poales</taxon>
        <taxon>Bromeliaceae</taxon>
        <taxon>Bromelioideae</taxon>
        <taxon>Ananas</taxon>
    </lineage>
</organism>
<name>A0A6V7PEH0_ANACO</name>
<accession>A0A6V7PEH0</accession>
<dbReference type="AlphaFoldDB" id="A0A6V7PEH0"/>